<sequence length="103" mass="10634">MAIKDADNVPGIGSGPTYSANRHRLLLRKAMPTVDEDVLLLRGLAQCDCFLRLGGEEACCRCASARVLGLDAVRSLGFADGPLGGSSVRLFVAGAALGWGSAS</sequence>
<proteinExistence type="predicted"/>
<name>A0AAV7U842_PLEWA</name>
<evidence type="ECO:0000313" key="1">
    <source>
        <dbReference type="EMBL" id="KAJ1185082.1"/>
    </source>
</evidence>
<gene>
    <name evidence="1" type="ORF">NDU88_001877</name>
</gene>
<comment type="caution">
    <text evidence="1">The sequence shown here is derived from an EMBL/GenBank/DDBJ whole genome shotgun (WGS) entry which is preliminary data.</text>
</comment>
<evidence type="ECO:0000313" key="2">
    <source>
        <dbReference type="Proteomes" id="UP001066276"/>
    </source>
</evidence>
<reference evidence="1" key="1">
    <citation type="journal article" date="2022" name="bioRxiv">
        <title>Sequencing and chromosome-scale assembly of the giantPleurodeles waltlgenome.</title>
        <authorList>
            <person name="Brown T."/>
            <person name="Elewa A."/>
            <person name="Iarovenko S."/>
            <person name="Subramanian E."/>
            <person name="Araus A.J."/>
            <person name="Petzold A."/>
            <person name="Susuki M."/>
            <person name="Suzuki K.-i.T."/>
            <person name="Hayashi T."/>
            <person name="Toyoda A."/>
            <person name="Oliveira C."/>
            <person name="Osipova E."/>
            <person name="Leigh N.D."/>
            <person name="Simon A."/>
            <person name="Yun M.H."/>
        </authorList>
    </citation>
    <scope>NUCLEOTIDE SEQUENCE</scope>
    <source>
        <strain evidence="1">20211129_DDA</strain>
        <tissue evidence="1">Liver</tissue>
    </source>
</reference>
<keyword evidence="2" id="KW-1185">Reference proteome</keyword>
<dbReference type="EMBL" id="JANPWB010000005">
    <property type="protein sequence ID" value="KAJ1185082.1"/>
    <property type="molecule type" value="Genomic_DNA"/>
</dbReference>
<protein>
    <submittedName>
        <fullName evidence="1">Uncharacterized protein</fullName>
    </submittedName>
</protein>
<accession>A0AAV7U842</accession>
<dbReference type="Proteomes" id="UP001066276">
    <property type="component" value="Chromosome 3_1"/>
</dbReference>
<dbReference type="AlphaFoldDB" id="A0AAV7U842"/>
<organism evidence="1 2">
    <name type="scientific">Pleurodeles waltl</name>
    <name type="common">Iberian ribbed newt</name>
    <dbReference type="NCBI Taxonomy" id="8319"/>
    <lineage>
        <taxon>Eukaryota</taxon>
        <taxon>Metazoa</taxon>
        <taxon>Chordata</taxon>
        <taxon>Craniata</taxon>
        <taxon>Vertebrata</taxon>
        <taxon>Euteleostomi</taxon>
        <taxon>Amphibia</taxon>
        <taxon>Batrachia</taxon>
        <taxon>Caudata</taxon>
        <taxon>Salamandroidea</taxon>
        <taxon>Salamandridae</taxon>
        <taxon>Pleurodelinae</taxon>
        <taxon>Pleurodeles</taxon>
    </lineage>
</organism>